<evidence type="ECO:0000256" key="3">
    <source>
        <dbReference type="SAM" id="SignalP"/>
    </source>
</evidence>
<gene>
    <name evidence="4" type="ORF">K227x_36440</name>
</gene>
<feature type="compositionally biased region" description="Polar residues" evidence="2">
    <location>
        <begin position="229"/>
        <end position="250"/>
    </location>
</feature>
<evidence type="ECO:0000313" key="4">
    <source>
        <dbReference type="EMBL" id="QDT05244.1"/>
    </source>
</evidence>
<feature type="region of interest" description="Disordered" evidence="2">
    <location>
        <begin position="433"/>
        <end position="459"/>
    </location>
</feature>
<feature type="signal peptide" evidence="3">
    <location>
        <begin position="1"/>
        <end position="31"/>
    </location>
</feature>
<feature type="compositionally biased region" description="Polar residues" evidence="2">
    <location>
        <begin position="274"/>
        <end position="289"/>
    </location>
</feature>
<dbReference type="KEGG" id="rlc:K227x_36440"/>
<feature type="compositionally biased region" description="Basic and acidic residues" evidence="2">
    <location>
        <begin position="433"/>
        <end position="458"/>
    </location>
</feature>
<evidence type="ECO:0000256" key="2">
    <source>
        <dbReference type="SAM" id="MobiDB-lite"/>
    </source>
</evidence>
<feature type="region of interest" description="Disordered" evidence="2">
    <location>
        <begin position="207"/>
        <end position="339"/>
    </location>
</feature>
<proteinExistence type="predicted"/>
<sequence length="468" mass="51420" precursor="true">MKNRSSRTSTTSRPVWIACASAILLSAIAYASDGPGGPAIAADDSEISVPLASAQNVTESDTKRRPSFVPPAPASPTTPSERIRSQDPRLGTKVTRVHSPDGSGVTYFQPAPARYSRGQVASEQMKGELEVQALAYEIKRSQRDDQKELKRTELRSLLERQFDSMHDQQAQKIAELKERLEKAEAMHAQRSDNKSLIVNRRMDQLMGTPDELSWDPSRNESAGQGGYGSSRNLGSFSPSRYQEPTVNSPATHDPRFSRVGQSVVVPSQSVPSSAWSLPAQTTTRFSRQGSYPSGPSPANSSPTAAPPHSYWAAPVPTGPPSLSRPATSLPPRSVSADEVGSENQARYLFEFASKLATLKSDLQVAETKLTEVERLREQGAVPHAEVEAAKAAANRNAKQLSVLEKEREYLVKQYERKLASFDDKIAELEESLKKQPDDSKLESQLKQAKEEKTEHSELESLIQWVNEL</sequence>
<reference evidence="4 5" key="1">
    <citation type="submission" date="2019-02" db="EMBL/GenBank/DDBJ databases">
        <title>Deep-cultivation of Planctomycetes and their phenomic and genomic characterization uncovers novel biology.</title>
        <authorList>
            <person name="Wiegand S."/>
            <person name="Jogler M."/>
            <person name="Boedeker C."/>
            <person name="Pinto D."/>
            <person name="Vollmers J."/>
            <person name="Rivas-Marin E."/>
            <person name="Kohn T."/>
            <person name="Peeters S.H."/>
            <person name="Heuer A."/>
            <person name="Rast P."/>
            <person name="Oberbeckmann S."/>
            <person name="Bunk B."/>
            <person name="Jeske O."/>
            <person name="Meyerdierks A."/>
            <person name="Storesund J.E."/>
            <person name="Kallscheuer N."/>
            <person name="Luecker S."/>
            <person name="Lage O.M."/>
            <person name="Pohl T."/>
            <person name="Merkel B.J."/>
            <person name="Hornburger P."/>
            <person name="Mueller R.-W."/>
            <person name="Bruemmer F."/>
            <person name="Labrenz M."/>
            <person name="Spormann A.M."/>
            <person name="Op den Camp H."/>
            <person name="Overmann J."/>
            <person name="Amann R."/>
            <person name="Jetten M.S.M."/>
            <person name="Mascher T."/>
            <person name="Medema M.H."/>
            <person name="Devos D.P."/>
            <person name="Kaster A.-K."/>
            <person name="Ovreas L."/>
            <person name="Rohde M."/>
            <person name="Galperin M.Y."/>
            <person name="Jogler C."/>
        </authorList>
    </citation>
    <scope>NUCLEOTIDE SEQUENCE [LARGE SCALE GENOMIC DNA]</scope>
    <source>
        <strain evidence="4 5">K22_7</strain>
    </source>
</reference>
<accession>A0A517NDN4</accession>
<feature type="compositionally biased region" description="Low complexity" evidence="2">
    <location>
        <begin position="290"/>
        <end position="309"/>
    </location>
</feature>
<keyword evidence="5" id="KW-1185">Reference proteome</keyword>
<feature type="coiled-coil region" evidence="1">
    <location>
        <begin position="166"/>
        <end position="193"/>
    </location>
</feature>
<evidence type="ECO:0008006" key="6">
    <source>
        <dbReference type="Google" id="ProtNLM"/>
    </source>
</evidence>
<name>A0A517NDN4_9BACT</name>
<dbReference type="AlphaFoldDB" id="A0A517NDN4"/>
<evidence type="ECO:0000256" key="1">
    <source>
        <dbReference type="SAM" id="Coils"/>
    </source>
</evidence>
<feature type="compositionally biased region" description="Low complexity" evidence="2">
    <location>
        <begin position="259"/>
        <end position="273"/>
    </location>
</feature>
<protein>
    <recommendedName>
        <fullName evidence="6">Chromosome partition protein Smc</fullName>
    </recommendedName>
</protein>
<feature type="region of interest" description="Disordered" evidence="2">
    <location>
        <begin position="51"/>
        <end position="104"/>
    </location>
</feature>
<dbReference type="Proteomes" id="UP000318538">
    <property type="component" value="Chromosome"/>
</dbReference>
<organism evidence="4 5">
    <name type="scientific">Rubripirellula lacrimiformis</name>
    <dbReference type="NCBI Taxonomy" id="1930273"/>
    <lineage>
        <taxon>Bacteria</taxon>
        <taxon>Pseudomonadati</taxon>
        <taxon>Planctomycetota</taxon>
        <taxon>Planctomycetia</taxon>
        <taxon>Pirellulales</taxon>
        <taxon>Pirellulaceae</taxon>
        <taxon>Rubripirellula</taxon>
    </lineage>
</organism>
<keyword evidence="3" id="KW-0732">Signal</keyword>
<keyword evidence="1" id="KW-0175">Coiled coil</keyword>
<feature type="chain" id="PRO_5021955092" description="Chromosome partition protein Smc" evidence="3">
    <location>
        <begin position="32"/>
        <end position="468"/>
    </location>
</feature>
<evidence type="ECO:0000313" key="5">
    <source>
        <dbReference type="Proteomes" id="UP000318538"/>
    </source>
</evidence>
<dbReference type="EMBL" id="CP036525">
    <property type="protein sequence ID" value="QDT05244.1"/>
    <property type="molecule type" value="Genomic_DNA"/>
</dbReference>